<evidence type="ECO:0000313" key="2">
    <source>
        <dbReference type="Proteomes" id="UP000095463"/>
    </source>
</evidence>
<evidence type="ECO:0008006" key="3">
    <source>
        <dbReference type="Google" id="ProtNLM"/>
    </source>
</evidence>
<keyword evidence="2" id="KW-1185">Reference proteome</keyword>
<evidence type="ECO:0000313" key="1">
    <source>
        <dbReference type="EMBL" id="OEO31789.1"/>
    </source>
</evidence>
<dbReference type="SUPFAM" id="SSF52096">
    <property type="entry name" value="ClpP/crotonase"/>
    <property type="match status" value="1"/>
</dbReference>
<protein>
    <recommendedName>
        <fullName evidence="3">ATP-dependent Clp protease proteolytic subunit</fullName>
    </recommendedName>
</protein>
<reference evidence="1 2" key="1">
    <citation type="journal article" date="2015" name="Genome Announc.">
        <title>Genome Assemblies of Three Soil-Associated Devosia species: D. insulae, D. limi, and D. soli.</title>
        <authorList>
            <person name="Hassan Y.I."/>
            <person name="Lepp D."/>
            <person name="Zhou T."/>
        </authorList>
    </citation>
    <scope>NUCLEOTIDE SEQUENCE [LARGE SCALE GENOMIC DNA]</scope>
    <source>
        <strain evidence="1 2">DS-56</strain>
    </source>
</reference>
<proteinExistence type="predicted"/>
<organism evidence="1 2">
    <name type="scientific">Devosia insulae DS-56</name>
    <dbReference type="NCBI Taxonomy" id="1116389"/>
    <lineage>
        <taxon>Bacteria</taxon>
        <taxon>Pseudomonadati</taxon>
        <taxon>Pseudomonadota</taxon>
        <taxon>Alphaproteobacteria</taxon>
        <taxon>Hyphomicrobiales</taxon>
        <taxon>Devosiaceae</taxon>
        <taxon>Devosia</taxon>
    </lineage>
</organism>
<dbReference type="Proteomes" id="UP000095463">
    <property type="component" value="Unassembled WGS sequence"/>
</dbReference>
<accession>A0A1E5XT71</accession>
<dbReference type="InterPro" id="IPR029045">
    <property type="entry name" value="ClpP/crotonase-like_dom_sf"/>
</dbReference>
<gene>
    <name evidence="1" type="ORF">VW23_014655</name>
</gene>
<dbReference type="AlphaFoldDB" id="A0A1E5XT71"/>
<dbReference type="EMBL" id="LAJE02000123">
    <property type="protein sequence ID" value="OEO31789.1"/>
    <property type="molecule type" value="Genomic_DNA"/>
</dbReference>
<comment type="caution">
    <text evidence="1">The sequence shown here is derived from an EMBL/GenBank/DDBJ whole genome shotgun (WGS) entry which is preliminary data.</text>
</comment>
<sequence length="190" mass="20517">MAFGAGHVSGAGAAEYSYRTNERDEVVMRLSGRITSMDGAIFLAEVREHEPRIIELEGPGGDMLSAVRIGVIIHERYLRTHAVGTCLSACAYIWISGLKMIADEGVEISNHLPVAIQGASVGRPDDKTIAIFGWYLGKLNISVEMMSAFLDAAMGPGVDGNGYFDMLAFASYWNAPIEMRVPAPTYAAIE</sequence>
<name>A0A1E5XT71_9HYPH</name>